<comment type="subcellular location">
    <subcellularLocation>
        <location evidence="6">Cytoplasm</location>
    </subcellularLocation>
</comment>
<keyword evidence="1 6" id="KW-0963">Cytoplasm</keyword>
<gene>
    <name evidence="6 7" type="primary">purS</name>
    <name evidence="7" type="ORF">FHG71_15150</name>
</gene>
<dbReference type="HAMAP" id="MF_01926">
    <property type="entry name" value="PurS"/>
    <property type="match status" value="1"/>
</dbReference>
<organism evidence="7 8">
    <name type="scientific">Rubellimicrobium roseum</name>
    <dbReference type="NCBI Taxonomy" id="687525"/>
    <lineage>
        <taxon>Bacteria</taxon>
        <taxon>Pseudomonadati</taxon>
        <taxon>Pseudomonadota</taxon>
        <taxon>Alphaproteobacteria</taxon>
        <taxon>Rhodobacterales</taxon>
        <taxon>Roseobacteraceae</taxon>
        <taxon>Rubellimicrobium</taxon>
    </lineage>
</organism>
<protein>
    <recommendedName>
        <fullName evidence="6">Phosphoribosylformylglycinamidine synthase subunit PurS</fullName>
        <shortName evidence="6">FGAM synthase</shortName>
        <ecNumber evidence="6">6.3.5.3</ecNumber>
    </recommendedName>
    <alternativeName>
        <fullName evidence="6">Formylglycinamide ribonucleotide amidotransferase subunit III</fullName>
        <shortName evidence="6">FGAR amidotransferase III</shortName>
        <shortName evidence="6">FGAR-AT III</shortName>
    </alternativeName>
    <alternativeName>
        <fullName evidence="6">Phosphoribosylformylglycinamidine synthase subunit III</fullName>
    </alternativeName>
</protein>
<dbReference type="PANTHER" id="PTHR34696:SF1">
    <property type="entry name" value="PHOSPHORIBOSYLFORMYLGLYCINAMIDINE SYNTHASE SUBUNIT PURS"/>
    <property type="match status" value="1"/>
</dbReference>
<evidence type="ECO:0000256" key="4">
    <source>
        <dbReference type="ARBA" id="ARBA00022755"/>
    </source>
</evidence>
<evidence type="ECO:0000256" key="2">
    <source>
        <dbReference type="ARBA" id="ARBA00022598"/>
    </source>
</evidence>
<keyword evidence="5 6" id="KW-0067">ATP-binding</keyword>
<keyword evidence="3 6" id="KW-0547">Nucleotide-binding</keyword>
<proteinExistence type="inferred from homology"/>
<accession>A0A5C4NA55</accession>
<evidence type="ECO:0000256" key="6">
    <source>
        <dbReference type="HAMAP-Rule" id="MF_01926"/>
    </source>
</evidence>
<dbReference type="NCBIfam" id="NF004630">
    <property type="entry name" value="PRK05974.1"/>
    <property type="match status" value="1"/>
</dbReference>
<evidence type="ECO:0000256" key="3">
    <source>
        <dbReference type="ARBA" id="ARBA00022741"/>
    </source>
</evidence>
<dbReference type="RefSeq" id="WP_139082542.1">
    <property type="nucleotide sequence ID" value="NZ_VDFV01000026.1"/>
</dbReference>
<dbReference type="GO" id="GO:0004642">
    <property type="term" value="F:phosphoribosylformylglycinamidine synthase activity"/>
    <property type="evidence" value="ECO:0007669"/>
    <property type="project" value="UniProtKB-UniRule"/>
</dbReference>
<dbReference type="SUPFAM" id="SSF82697">
    <property type="entry name" value="PurS-like"/>
    <property type="match status" value="1"/>
</dbReference>
<dbReference type="UniPathway" id="UPA00074">
    <property type="reaction ID" value="UER00128"/>
</dbReference>
<dbReference type="Proteomes" id="UP000305709">
    <property type="component" value="Unassembled WGS sequence"/>
</dbReference>
<dbReference type="EC" id="6.3.5.3" evidence="6"/>
<evidence type="ECO:0000256" key="5">
    <source>
        <dbReference type="ARBA" id="ARBA00022840"/>
    </source>
</evidence>
<evidence type="ECO:0000256" key="1">
    <source>
        <dbReference type="ARBA" id="ARBA00022490"/>
    </source>
</evidence>
<dbReference type="GO" id="GO:0005737">
    <property type="term" value="C:cytoplasm"/>
    <property type="evidence" value="ECO:0007669"/>
    <property type="project" value="UniProtKB-SubCell"/>
</dbReference>
<name>A0A5C4NA55_9RHOB</name>
<comment type="pathway">
    <text evidence="6">Purine metabolism; IMP biosynthesis via de novo pathway; 5-amino-1-(5-phospho-D-ribosyl)imidazole from N(2)-formyl-N(1)-(5-phospho-D-ribosyl)glycinamide: step 1/2.</text>
</comment>
<comment type="similarity">
    <text evidence="6">Belongs to the PurS family.</text>
</comment>
<dbReference type="Gene3D" id="3.30.1280.10">
    <property type="entry name" value="Phosphoribosylformylglycinamidine synthase subunit PurS"/>
    <property type="match status" value="1"/>
</dbReference>
<keyword evidence="8" id="KW-1185">Reference proteome</keyword>
<dbReference type="PANTHER" id="PTHR34696">
    <property type="entry name" value="PHOSPHORIBOSYLFORMYLGLYCINAMIDINE SYNTHASE SUBUNIT PURS"/>
    <property type="match status" value="1"/>
</dbReference>
<comment type="function">
    <text evidence="6">Part of the phosphoribosylformylglycinamidine synthase complex involved in the purines biosynthetic pathway. Catalyzes the ATP-dependent conversion of formylglycinamide ribonucleotide (FGAR) and glutamine to yield formylglycinamidine ribonucleotide (FGAM) and glutamate. The FGAM synthase complex is composed of three subunits. PurQ produces an ammonia molecule by converting glutamine to glutamate. PurL transfers the ammonia molecule to FGAR to form FGAM in an ATP-dependent manner. PurS interacts with PurQ and PurL and is thought to assist in the transfer of the ammonia molecule from PurQ to PurL.</text>
</comment>
<sequence length="79" mass="8483">MKATVTVMLKNGVLDPQGEAVRRALGSLGFEGVHGVRQGKVIELDLTAADRAAAETEVRAMCEKLLANTVIESYRIEIA</sequence>
<keyword evidence="2 6" id="KW-0436">Ligase</keyword>
<dbReference type="OrthoDB" id="9799101at2"/>
<evidence type="ECO:0000313" key="7">
    <source>
        <dbReference type="EMBL" id="TNC68050.1"/>
    </source>
</evidence>
<reference evidence="7 8" key="1">
    <citation type="submission" date="2019-06" db="EMBL/GenBank/DDBJ databases">
        <authorList>
            <person name="Jiang L."/>
        </authorList>
    </citation>
    <scope>NUCLEOTIDE SEQUENCE [LARGE SCALE GENOMIC DNA]</scope>
    <source>
        <strain evidence="7 8">YIM 48858</strain>
    </source>
</reference>
<dbReference type="InterPro" id="IPR036604">
    <property type="entry name" value="PurS-like_sf"/>
</dbReference>
<dbReference type="NCBIfam" id="TIGR00302">
    <property type="entry name" value="phosphoribosylformylglycinamidine synthase subunit PurS"/>
    <property type="match status" value="1"/>
</dbReference>
<dbReference type="Pfam" id="PF02700">
    <property type="entry name" value="PurS"/>
    <property type="match status" value="1"/>
</dbReference>
<dbReference type="GO" id="GO:0006189">
    <property type="term" value="P:'de novo' IMP biosynthetic process"/>
    <property type="evidence" value="ECO:0007669"/>
    <property type="project" value="UniProtKB-UniRule"/>
</dbReference>
<dbReference type="GO" id="GO:0005524">
    <property type="term" value="F:ATP binding"/>
    <property type="evidence" value="ECO:0007669"/>
    <property type="project" value="UniProtKB-UniRule"/>
</dbReference>
<comment type="caution">
    <text evidence="7">The sequence shown here is derived from an EMBL/GenBank/DDBJ whole genome shotgun (WGS) entry which is preliminary data.</text>
</comment>
<keyword evidence="4 6" id="KW-0658">Purine biosynthesis</keyword>
<comment type="subunit">
    <text evidence="6">Part of the FGAM synthase complex composed of 1 PurL, 1 PurQ and 2 PurS subunits.</text>
</comment>
<evidence type="ECO:0000313" key="8">
    <source>
        <dbReference type="Proteomes" id="UP000305709"/>
    </source>
</evidence>
<dbReference type="InterPro" id="IPR003850">
    <property type="entry name" value="PurS"/>
</dbReference>
<dbReference type="AlphaFoldDB" id="A0A5C4NA55"/>
<dbReference type="EMBL" id="VDFV01000026">
    <property type="protein sequence ID" value="TNC68050.1"/>
    <property type="molecule type" value="Genomic_DNA"/>
</dbReference>
<comment type="catalytic activity">
    <reaction evidence="6">
        <text>N(2)-formyl-N(1)-(5-phospho-beta-D-ribosyl)glycinamide + L-glutamine + ATP + H2O = 2-formamido-N(1)-(5-O-phospho-beta-D-ribosyl)acetamidine + L-glutamate + ADP + phosphate + H(+)</text>
        <dbReference type="Rhea" id="RHEA:17129"/>
        <dbReference type="ChEBI" id="CHEBI:15377"/>
        <dbReference type="ChEBI" id="CHEBI:15378"/>
        <dbReference type="ChEBI" id="CHEBI:29985"/>
        <dbReference type="ChEBI" id="CHEBI:30616"/>
        <dbReference type="ChEBI" id="CHEBI:43474"/>
        <dbReference type="ChEBI" id="CHEBI:58359"/>
        <dbReference type="ChEBI" id="CHEBI:147286"/>
        <dbReference type="ChEBI" id="CHEBI:147287"/>
        <dbReference type="ChEBI" id="CHEBI:456216"/>
        <dbReference type="EC" id="6.3.5.3"/>
    </reaction>
</comment>